<keyword evidence="8 15" id="KW-0489">Methyltransferase</keyword>
<dbReference type="CDD" id="cd18080">
    <property type="entry name" value="TrmD-like"/>
    <property type="match status" value="1"/>
</dbReference>
<gene>
    <name evidence="15 20" type="primary">trmD</name>
</gene>
<dbReference type="InterPro" id="IPR016009">
    <property type="entry name" value="tRNA_MeTrfase_TRMD/TRM10"/>
</dbReference>
<keyword evidence="19" id="KW-1185">Reference proteome</keyword>
<dbReference type="Proteomes" id="UP000675920">
    <property type="component" value="Unplaced"/>
</dbReference>
<evidence type="ECO:0000256" key="2">
    <source>
        <dbReference type="ARBA" id="ARBA00004496"/>
    </source>
</evidence>
<evidence type="ECO:0000313" key="20">
    <source>
        <dbReference type="RefSeq" id="WP_028310774.1"/>
    </source>
</evidence>
<evidence type="ECO:0000256" key="7">
    <source>
        <dbReference type="ARBA" id="ARBA00022490"/>
    </source>
</evidence>
<evidence type="ECO:0000256" key="16">
    <source>
        <dbReference type="PIRSR" id="PIRSR000386-1"/>
    </source>
</evidence>
<dbReference type="GO" id="GO:0052906">
    <property type="term" value="F:tRNA (guanine(37)-N1)-methyltransferase activity"/>
    <property type="evidence" value="ECO:0007669"/>
    <property type="project" value="UniProtKB-UniRule"/>
</dbReference>
<dbReference type="FunFam" id="1.10.1270.20:FF:000001">
    <property type="entry name" value="tRNA (guanine-N(1)-)-methyltransferase"/>
    <property type="match status" value="1"/>
</dbReference>
<dbReference type="FunFam" id="3.40.1280.10:FF:000001">
    <property type="entry name" value="tRNA (guanine-N(1)-)-methyltransferase"/>
    <property type="match status" value="1"/>
</dbReference>
<dbReference type="GO" id="GO:0005829">
    <property type="term" value="C:cytosol"/>
    <property type="evidence" value="ECO:0007669"/>
    <property type="project" value="TreeGrafter"/>
</dbReference>
<keyword evidence="11 15" id="KW-0819">tRNA processing</keyword>
<feature type="binding site" evidence="15 16">
    <location>
        <begin position="134"/>
        <end position="139"/>
    </location>
    <ligand>
        <name>S-adenosyl-L-methionine</name>
        <dbReference type="ChEBI" id="CHEBI:59789"/>
    </ligand>
</feature>
<comment type="subcellular location">
    <subcellularLocation>
        <location evidence="2 15 17">Cytoplasm</location>
    </subcellularLocation>
</comment>
<evidence type="ECO:0000256" key="8">
    <source>
        <dbReference type="ARBA" id="ARBA00022603"/>
    </source>
</evidence>
<dbReference type="AlphaFoldDB" id="A0A8B6X2B6"/>
<evidence type="ECO:0000256" key="4">
    <source>
        <dbReference type="ARBA" id="ARBA00011738"/>
    </source>
</evidence>
<evidence type="ECO:0000256" key="5">
    <source>
        <dbReference type="ARBA" id="ARBA00012807"/>
    </source>
</evidence>
<dbReference type="NCBIfam" id="TIGR00088">
    <property type="entry name" value="trmD"/>
    <property type="match status" value="1"/>
</dbReference>
<evidence type="ECO:0000256" key="15">
    <source>
        <dbReference type="HAMAP-Rule" id="MF_00605"/>
    </source>
</evidence>
<comment type="similarity">
    <text evidence="3 15 17">Belongs to the RNA methyltransferase TrmD family.</text>
</comment>
<dbReference type="Pfam" id="PF01746">
    <property type="entry name" value="tRNA_m1G_MT"/>
    <property type="match status" value="1"/>
</dbReference>
<dbReference type="OrthoDB" id="9807416at2"/>
<dbReference type="Gene3D" id="3.40.1280.10">
    <property type="match status" value="1"/>
</dbReference>
<protein>
    <recommendedName>
        <fullName evidence="6 15">tRNA (guanine-N(1)-)-methyltransferase</fullName>
        <ecNumber evidence="5 15">2.1.1.228</ecNumber>
    </recommendedName>
    <alternativeName>
        <fullName evidence="12 15">M1G-methyltransferase</fullName>
    </alternativeName>
    <alternativeName>
        <fullName evidence="13 15">tRNA [GM37] methyltransferase</fullName>
    </alternativeName>
</protein>
<accession>A0A8B6X2B6</accession>
<dbReference type="NCBIfam" id="NF000648">
    <property type="entry name" value="PRK00026.1"/>
    <property type="match status" value="1"/>
</dbReference>
<evidence type="ECO:0000256" key="11">
    <source>
        <dbReference type="ARBA" id="ARBA00022694"/>
    </source>
</evidence>
<proteinExistence type="inferred from homology"/>
<dbReference type="PIRSF" id="PIRSF000386">
    <property type="entry name" value="tRNA_mtase"/>
    <property type="match status" value="1"/>
</dbReference>
<evidence type="ECO:0000256" key="10">
    <source>
        <dbReference type="ARBA" id="ARBA00022691"/>
    </source>
</evidence>
<evidence type="ECO:0000256" key="17">
    <source>
        <dbReference type="RuleBase" id="RU003464"/>
    </source>
</evidence>
<evidence type="ECO:0000256" key="6">
    <source>
        <dbReference type="ARBA" id="ARBA00014679"/>
    </source>
</evidence>
<evidence type="ECO:0000256" key="3">
    <source>
        <dbReference type="ARBA" id="ARBA00007630"/>
    </source>
</evidence>
<dbReference type="Gene3D" id="1.10.1270.20">
    <property type="entry name" value="tRNA(m1g37)methyltransferase, domain 2"/>
    <property type="match status" value="1"/>
</dbReference>
<keyword evidence="9 15" id="KW-0808">Transferase</keyword>
<dbReference type="HAMAP" id="MF_00605">
    <property type="entry name" value="TrmD"/>
    <property type="match status" value="1"/>
</dbReference>
<dbReference type="PANTHER" id="PTHR46417">
    <property type="entry name" value="TRNA (GUANINE-N(1)-)-METHYLTRANSFERASE"/>
    <property type="match status" value="1"/>
</dbReference>
<reference evidence="20" key="2">
    <citation type="submission" date="2025-08" db="UniProtKB">
        <authorList>
            <consortium name="RefSeq"/>
        </authorList>
    </citation>
    <scope>IDENTIFICATION</scope>
</reference>
<organism evidence="19 20">
    <name type="scientific">Derxia gummosa DSM 723</name>
    <dbReference type="NCBI Taxonomy" id="1121388"/>
    <lineage>
        <taxon>Bacteria</taxon>
        <taxon>Pseudomonadati</taxon>
        <taxon>Pseudomonadota</taxon>
        <taxon>Betaproteobacteria</taxon>
        <taxon>Burkholderiales</taxon>
        <taxon>Alcaligenaceae</taxon>
        <taxon>Derxia</taxon>
    </lineage>
</organism>
<evidence type="ECO:0000256" key="9">
    <source>
        <dbReference type="ARBA" id="ARBA00022679"/>
    </source>
</evidence>
<keyword evidence="7 15" id="KW-0963">Cytoplasm</keyword>
<evidence type="ECO:0000256" key="1">
    <source>
        <dbReference type="ARBA" id="ARBA00002634"/>
    </source>
</evidence>
<dbReference type="GO" id="GO:0002939">
    <property type="term" value="P:tRNA N1-guanine methylation"/>
    <property type="evidence" value="ECO:0007669"/>
    <property type="project" value="TreeGrafter"/>
</dbReference>
<dbReference type="InterPro" id="IPR002649">
    <property type="entry name" value="tRNA_m1G_MeTrfase_TrmD"/>
</dbReference>
<keyword evidence="10 15" id="KW-0949">S-adenosyl-L-methionine</keyword>
<evidence type="ECO:0000259" key="18">
    <source>
        <dbReference type="Pfam" id="PF01746"/>
    </source>
</evidence>
<feature type="domain" description="tRNA methyltransferase TRMD/TRM10-type" evidence="18">
    <location>
        <begin position="1"/>
        <end position="230"/>
    </location>
</feature>
<comment type="catalytic activity">
    <reaction evidence="14 15 17">
        <text>guanosine(37) in tRNA + S-adenosyl-L-methionine = N(1)-methylguanosine(37) in tRNA + S-adenosyl-L-homocysteine + H(+)</text>
        <dbReference type="Rhea" id="RHEA:36899"/>
        <dbReference type="Rhea" id="RHEA-COMP:10145"/>
        <dbReference type="Rhea" id="RHEA-COMP:10147"/>
        <dbReference type="ChEBI" id="CHEBI:15378"/>
        <dbReference type="ChEBI" id="CHEBI:57856"/>
        <dbReference type="ChEBI" id="CHEBI:59789"/>
        <dbReference type="ChEBI" id="CHEBI:73542"/>
        <dbReference type="ChEBI" id="CHEBI:74269"/>
        <dbReference type="EC" id="2.1.1.228"/>
    </reaction>
</comment>
<dbReference type="RefSeq" id="WP_028310774.1">
    <property type="nucleotide sequence ID" value="NZ_AXWS01000008.1"/>
</dbReference>
<dbReference type="PANTHER" id="PTHR46417:SF1">
    <property type="entry name" value="TRNA (GUANINE-N(1)-)-METHYLTRANSFERASE"/>
    <property type="match status" value="1"/>
</dbReference>
<evidence type="ECO:0000256" key="12">
    <source>
        <dbReference type="ARBA" id="ARBA00029736"/>
    </source>
</evidence>
<evidence type="ECO:0000256" key="14">
    <source>
        <dbReference type="ARBA" id="ARBA00047783"/>
    </source>
</evidence>
<sequence>MRFDVVTLFPEMFSAVTESGIGARALRNDLWRFAAWNPRDCTVDAYRRVDDRPFGGGPGMVMLAEPLSQAIEAAKAADERPAKVVLMSPQGRPFSHAKAVEMAGGDSRHVLVCGRYEAIDERVLASLVDEEISLGDFVLSGGEIAAMAIIDACVRLLPGAMNDAESTARDSFADASTGGLLDCPHYTRPESWRDMPVPEVLLSGHHANIAQWRREQSLLATARKRPDLIERARALGLLSARDEKYLKQLEQ</sequence>
<evidence type="ECO:0000313" key="19">
    <source>
        <dbReference type="Proteomes" id="UP000675920"/>
    </source>
</evidence>
<evidence type="ECO:0000256" key="13">
    <source>
        <dbReference type="ARBA" id="ARBA00033392"/>
    </source>
</evidence>
<feature type="binding site" evidence="15 16">
    <location>
        <position position="114"/>
    </location>
    <ligand>
        <name>S-adenosyl-L-methionine</name>
        <dbReference type="ChEBI" id="CHEBI:59789"/>
    </ligand>
</feature>
<dbReference type="InterPro" id="IPR029028">
    <property type="entry name" value="Alpha/beta_knot_MTases"/>
</dbReference>
<dbReference type="InterPro" id="IPR029026">
    <property type="entry name" value="tRNA_m1G_MTases_N"/>
</dbReference>
<reference evidence="20" key="1">
    <citation type="journal article" date="2003" name="EMBO J.">
        <title>Crystal structure of tRNA(m1G37)methyltransferase: insights into tRNA recognition.</title>
        <authorList>
            <person name="Ahn H.J."/>
            <person name="Kim H.W."/>
            <person name="Yoon H.J."/>
            <person name="Lee B.I."/>
            <person name="Suh S.W."/>
            <person name="Yang J.K."/>
        </authorList>
    </citation>
    <scope>NUCLEOTIDE SEQUENCE</scope>
</reference>
<dbReference type="InterPro" id="IPR023148">
    <property type="entry name" value="tRNA_m1G_MeTrfase_C_sf"/>
</dbReference>
<comment type="subunit">
    <text evidence="4 15 17">Homodimer.</text>
</comment>
<dbReference type="SUPFAM" id="SSF75217">
    <property type="entry name" value="alpha/beta knot"/>
    <property type="match status" value="1"/>
</dbReference>
<comment type="function">
    <text evidence="1 15 17">Specifically methylates guanosine-37 in various tRNAs.</text>
</comment>
<dbReference type="EC" id="2.1.1.228" evidence="5 15"/>
<name>A0A8B6X2B6_9BURK</name>